<dbReference type="GO" id="GO:0005634">
    <property type="term" value="C:nucleus"/>
    <property type="evidence" value="ECO:0007669"/>
    <property type="project" value="InterPro"/>
</dbReference>
<dbReference type="InterPro" id="IPR012617">
    <property type="entry name" value="AATF_C"/>
</dbReference>
<proteinExistence type="predicted"/>
<evidence type="ECO:0000259" key="1">
    <source>
        <dbReference type="Pfam" id="PF08164"/>
    </source>
</evidence>
<reference evidence="2" key="1">
    <citation type="submission" date="2019-11" db="UniProtKB">
        <authorList>
            <consortium name="WormBaseParasite"/>
        </authorList>
    </citation>
    <scope>IDENTIFICATION</scope>
</reference>
<dbReference type="AlphaFoldDB" id="A0A5K3FGH1"/>
<protein>
    <submittedName>
        <fullName evidence="2">TRAUB domain-containing protein</fullName>
    </submittedName>
</protein>
<accession>A0A5K3FGH1</accession>
<dbReference type="WBParaSite" id="MCU_008178-RA">
    <property type="protein sequence ID" value="MCU_008178-RA"/>
    <property type="gene ID" value="MCU_008178"/>
</dbReference>
<name>A0A5K3FGH1_MESCO</name>
<dbReference type="Pfam" id="PF08164">
    <property type="entry name" value="TRAUB"/>
    <property type="match status" value="1"/>
</dbReference>
<organism evidence="2">
    <name type="scientific">Mesocestoides corti</name>
    <name type="common">Flatworm</name>
    <dbReference type="NCBI Taxonomy" id="53468"/>
    <lineage>
        <taxon>Eukaryota</taxon>
        <taxon>Metazoa</taxon>
        <taxon>Spiralia</taxon>
        <taxon>Lophotrochozoa</taxon>
        <taxon>Platyhelminthes</taxon>
        <taxon>Cestoda</taxon>
        <taxon>Eucestoda</taxon>
        <taxon>Cyclophyllidea</taxon>
        <taxon>Mesocestoididae</taxon>
        <taxon>Mesocestoides</taxon>
    </lineage>
</organism>
<feature type="domain" description="Apoptosis-antagonizing transcription factor C-terminal" evidence="1">
    <location>
        <begin position="39"/>
        <end position="96"/>
    </location>
</feature>
<sequence length="105" mass="11835">MSSDMLSDGFENRSGVEQLTCETVEGSVTSHVDIDNRDSNVKSGTLASKKEKKEIDVRASKGRKIRYLKIPKAVDFMSPVVADYFTEVKRNNILQQMKLSCKYVN</sequence>
<evidence type="ECO:0000313" key="2">
    <source>
        <dbReference type="WBParaSite" id="MCU_008178-RA"/>
    </source>
</evidence>